<protein>
    <submittedName>
        <fullName evidence="2">Uncharacterized protein</fullName>
    </submittedName>
</protein>
<evidence type="ECO:0000256" key="1">
    <source>
        <dbReference type="SAM" id="Phobius"/>
    </source>
</evidence>
<dbReference type="Proteomes" id="UP000626109">
    <property type="component" value="Unassembled WGS sequence"/>
</dbReference>
<feature type="transmembrane region" description="Helical" evidence="1">
    <location>
        <begin position="78"/>
        <end position="99"/>
    </location>
</feature>
<reference evidence="2" key="1">
    <citation type="submission" date="2021-02" db="EMBL/GenBank/DDBJ databases">
        <authorList>
            <person name="Dougan E. K."/>
            <person name="Rhodes N."/>
            <person name="Thang M."/>
            <person name="Chan C."/>
        </authorList>
    </citation>
    <scope>NUCLEOTIDE SEQUENCE</scope>
</reference>
<comment type="caution">
    <text evidence="2">The sequence shown here is derived from an EMBL/GenBank/DDBJ whole genome shotgun (WGS) entry which is preliminary data.</text>
</comment>
<keyword evidence="1" id="KW-1133">Transmembrane helix</keyword>
<sequence length="100" mass="10830">MPPSSTSTRAIQRAWTALLLQVLGKRLAMILHVPFSVVFTLLPVSTERSALLLPTHWGKAMVLVGLLLKLILSVPPVVVLRAAAVLLTILRVALVFLGML</sequence>
<feature type="transmembrane region" description="Helical" evidence="1">
    <location>
        <begin position="51"/>
        <end position="72"/>
    </location>
</feature>
<evidence type="ECO:0000313" key="3">
    <source>
        <dbReference type="Proteomes" id="UP000626109"/>
    </source>
</evidence>
<dbReference type="EMBL" id="CAJNNW010025721">
    <property type="protein sequence ID" value="CAE8678924.1"/>
    <property type="molecule type" value="Genomic_DNA"/>
</dbReference>
<gene>
    <name evidence="2" type="ORF">PGLA2088_LOCUS21080</name>
</gene>
<keyword evidence="1" id="KW-0812">Transmembrane</keyword>
<accession>A0A813JKS4</accession>
<proteinExistence type="predicted"/>
<keyword evidence="1" id="KW-0472">Membrane</keyword>
<organism evidence="2 3">
    <name type="scientific">Polarella glacialis</name>
    <name type="common">Dinoflagellate</name>
    <dbReference type="NCBI Taxonomy" id="89957"/>
    <lineage>
        <taxon>Eukaryota</taxon>
        <taxon>Sar</taxon>
        <taxon>Alveolata</taxon>
        <taxon>Dinophyceae</taxon>
        <taxon>Suessiales</taxon>
        <taxon>Suessiaceae</taxon>
        <taxon>Polarella</taxon>
    </lineage>
</organism>
<dbReference type="AlphaFoldDB" id="A0A813JKS4"/>
<evidence type="ECO:0000313" key="2">
    <source>
        <dbReference type="EMBL" id="CAE8678924.1"/>
    </source>
</evidence>
<name>A0A813JKS4_POLGL</name>